<gene>
    <name evidence="2" type="ORF">PCOR1329_LOCUS11025</name>
</gene>
<feature type="region of interest" description="Disordered" evidence="1">
    <location>
        <begin position="60"/>
        <end position="82"/>
    </location>
</feature>
<evidence type="ECO:0000256" key="1">
    <source>
        <dbReference type="SAM" id="MobiDB-lite"/>
    </source>
</evidence>
<evidence type="ECO:0000313" key="2">
    <source>
        <dbReference type="EMBL" id="CAK0804112.1"/>
    </source>
</evidence>
<evidence type="ECO:0008006" key="4">
    <source>
        <dbReference type="Google" id="ProtNLM"/>
    </source>
</evidence>
<feature type="region of interest" description="Disordered" evidence="1">
    <location>
        <begin position="1"/>
        <end position="29"/>
    </location>
</feature>
<comment type="caution">
    <text evidence="2">The sequence shown here is derived from an EMBL/GenBank/DDBJ whole genome shotgun (WGS) entry which is preliminary data.</text>
</comment>
<reference evidence="2" key="1">
    <citation type="submission" date="2023-10" db="EMBL/GenBank/DDBJ databases">
        <authorList>
            <person name="Chen Y."/>
            <person name="Shah S."/>
            <person name="Dougan E. K."/>
            <person name="Thang M."/>
            <person name="Chan C."/>
        </authorList>
    </citation>
    <scope>NUCLEOTIDE SEQUENCE [LARGE SCALE GENOMIC DNA]</scope>
</reference>
<name>A0ABN9QEK9_9DINO</name>
<organism evidence="2 3">
    <name type="scientific">Prorocentrum cordatum</name>
    <dbReference type="NCBI Taxonomy" id="2364126"/>
    <lineage>
        <taxon>Eukaryota</taxon>
        <taxon>Sar</taxon>
        <taxon>Alveolata</taxon>
        <taxon>Dinophyceae</taxon>
        <taxon>Prorocentrales</taxon>
        <taxon>Prorocentraceae</taxon>
        <taxon>Prorocentrum</taxon>
    </lineage>
</organism>
<feature type="compositionally biased region" description="Basic and acidic residues" evidence="1">
    <location>
        <begin position="19"/>
        <end position="29"/>
    </location>
</feature>
<keyword evidence="3" id="KW-1185">Reference proteome</keyword>
<sequence>MNPADGPSRGEEIGSAEITKTKSEQKRTVMDSDFEFERLFGDMLAIRGMHDDCDLARVTATADPRSNDQNENFHFESDHTYDNDDEPAVDDMGMFAGALEAAVTTKKTAKKKGKHRARVPKNKKGPLAFENAAREPPVSRTSLGSGALEVPLRLLVHAVQDDTNVSYIKEVEPFFAKVRLKRLPFATAAERDAILAAELDNLCF</sequence>
<protein>
    <recommendedName>
        <fullName evidence="4">Condensin complex subunit 2</fullName>
    </recommendedName>
</protein>
<dbReference type="Proteomes" id="UP001189429">
    <property type="component" value="Unassembled WGS sequence"/>
</dbReference>
<feature type="non-terminal residue" evidence="2">
    <location>
        <position position="204"/>
    </location>
</feature>
<proteinExistence type="predicted"/>
<feature type="compositionally biased region" description="Basic and acidic residues" evidence="1">
    <location>
        <begin position="65"/>
        <end position="82"/>
    </location>
</feature>
<accession>A0ABN9QEK9</accession>
<dbReference type="EMBL" id="CAUYUJ010003157">
    <property type="protein sequence ID" value="CAK0804112.1"/>
    <property type="molecule type" value="Genomic_DNA"/>
</dbReference>
<evidence type="ECO:0000313" key="3">
    <source>
        <dbReference type="Proteomes" id="UP001189429"/>
    </source>
</evidence>